<organism evidence="2 3">
    <name type="scientific">Aquabacterium lacunae</name>
    <dbReference type="NCBI Taxonomy" id="2528630"/>
    <lineage>
        <taxon>Bacteria</taxon>
        <taxon>Pseudomonadati</taxon>
        <taxon>Pseudomonadota</taxon>
        <taxon>Betaproteobacteria</taxon>
        <taxon>Burkholderiales</taxon>
        <taxon>Aquabacterium</taxon>
    </lineage>
</organism>
<dbReference type="InterPro" id="IPR006311">
    <property type="entry name" value="TAT_signal"/>
</dbReference>
<feature type="compositionally biased region" description="Polar residues" evidence="1">
    <location>
        <begin position="12"/>
        <end position="22"/>
    </location>
</feature>
<dbReference type="AlphaFoldDB" id="A0A4Q9H465"/>
<sequence>MSERQQEPKTETAGTSRLQSPVSRRDLMRAGLAAAPVLAAVQSDLVLASTSAYSTVRPSCYASFVASHMSAAPGRTTTGSYLPLADCRTRCSTSPGDWRFLVNSLYSHCGFKSYTGCGFSSTATLRSVMHVDPVNTTSAQVKLGVYLAAAYLSAHLYGGNSFITMAQVRAIWENKGVWSPVAGVNWDLPTTLQYFARVYSTQPGQFAPCLINSTTSC</sequence>
<accession>A0A4Q9H465</accession>
<evidence type="ECO:0000313" key="3">
    <source>
        <dbReference type="Proteomes" id="UP000292120"/>
    </source>
</evidence>
<protein>
    <submittedName>
        <fullName evidence="2">Uncharacterized protein</fullName>
    </submittedName>
</protein>
<dbReference type="PROSITE" id="PS51318">
    <property type="entry name" value="TAT"/>
    <property type="match status" value="1"/>
</dbReference>
<dbReference type="Proteomes" id="UP000292120">
    <property type="component" value="Unassembled WGS sequence"/>
</dbReference>
<dbReference type="RefSeq" id="WP_130968213.1">
    <property type="nucleotide sequence ID" value="NZ_SIXI01000004.1"/>
</dbReference>
<feature type="region of interest" description="Disordered" evidence="1">
    <location>
        <begin position="1"/>
        <end position="22"/>
    </location>
</feature>
<keyword evidence="3" id="KW-1185">Reference proteome</keyword>
<dbReference type="EMBL" id="SIXI01000004">
    <property type="protein sequence ID" value="TBO30221.1"/>
    <property type="molecule type" value="Genomic_DNA"/>
</dbReference>
<dbReference type="OrthoDB" id="8819729at2"/>
<reference evidence="2 3" key="1">
    <citation type="submission" date="2019-02" db="EMBL/GenBank/DDBJ databases">
        <title>Aquabacterium sp. strain KMB7.</title>
        <authorList>
            <person name="Chen W.-M."/>
        </authorList>
    </citation>
    <scope>NUCLEOTIDE SEQUENCE [LARGE SCALE GENOMIC DNA]</scope>
    <source>
        <strain evidence="2 3">KMB7</strain>
    </source>
</reference>
<gene>
    <name evidence="2" type="ORF">EYS42_11020</name>
</gene>
<comment type="caution">
    <text evidence="2">The sequence shown here is derived from an EMBL/GenBank/DDBJ whole genome shotgun (WGS) entry which is preliminary data.</text>
</comment>
<proteinExistence type="predicted"/>
<evidence type="ECO:0000256" key="1">
    <source>
        <dbReference type="SAM" id="MobiDB-lite"/>
    </source>
</evidence>
<evidence type="ECO:0000313" key="2">
    <source>
        <dbReference type="EMBL" id="TBO30221.1"/>
    </source>
</evidence>
<feature type="compositionally biased region" description="Basic and acidic residues" evidence="1">
    <location>
        <begin position="1"/>
        <end position="10"/>
    </location>
</feature>
<name>A0A4Q9H465_9BURK</name>